<evidence type="ECO:0000313" key="3">
    <source>
        <dbReference type="Proteomes" id="UP000240530"/>
    </source>
</evidence>
<dbReference type="Pfam" id="PF03473">
    <property type="entry name" value="MOSC"/>
    <property type="match status" value="1"/>
</dbReference>
<dbReference type="GO" id="GO:0030151">
    <property type="term" value="F:molybdenum ion binding"/>
    <property type="evidence" value="ECO:0007669"/>
    <property type="project" value="InterPro"/>
</dbReference>
<dbReference type="GO" id="GO:0003824">
    <property type="term" value="F:catalytic activity"/>
    <property type="evidence" value="ECO:0007669"/>
    <property type="project" value="InterPro"/>
</dbReference>
<dbReference type="InterPro" id="IPR052353">
    <property type="entry name" value="Benzoxazolinone_Detox_Enz"/>
</dbReference>
<gene>
    <name evidence="2" type="ORF">C0W93_07955</name>
</gene>
<sequence length="227" mass="25711">MYPVSNLDELRLGKVKSLYGSNTAIDKHTVDTCDLSALGLAGDEQAESFHGGEDRAVLQYDFEHYADLAEQFPESTAYFVKGGFGENFVATGMNEHNMCIGDIVKVGSVVLQVTQPRQPCFKLNSRFSEPTLSRYVQDNFKTGWFYRVLQTGTMNAGDTIEVTERLHPEWTVAKVQHYLYVDTENKTVMQQLVDLDVLAKETKGVFERRLQNNVVENWTGRLIGKRQ</sequence>
<dbReference type="PANTHER" id="PTHR30212">
    <property type="entry name" value="PROTEIN YIIM"/>
    <property type="match status" value="1"/>
</dbReference>
<dbReference type="SUPFAM" id="SSF50800">
    <property type="entry name" value="PK beta-barrel domain-like"/>
    <property type="match status" value="1"/>
</dbReference>
<dbReference type="Pfam" id="PF03475">
    <property type="entry name" value="YiiM_3-alpha"/>
    <property type="match status" value="1"/>
</dbReference>
<dbReference type="PANTHER" id="PTHR30212:SF2">
    <property type="entry name" value="PROTEIN YIIM"/>
    <property type="match status" value="1"/>
</dbReference>
<accession>A0A2T3KWN6</accession>
<dbReference type="AlphaFoldDB" id="A0A2T3KWN6"/>
<protein>
    <submittedName>
        <fullName evidence="2">MOSC domain-containing protein</fullName>
    </submittedName>
</protein>
<comment type="caution">
    <text evidence="2">The sequence shown here is derived from an EMBL/GenBank/DDBJ whole genome shotgun (WGS) entry which is preliminary data.</text>
</comment>
<dbReference type="RefSeq" id="WP_107184727.1">
    <property type="nucleotide sequence ID" value="NZ_JAWQGC010000001.1"/>
</dbReference>
<feature type="domain" description="MOSC" evidence="1">
    <location>
        <begin position="23"/>
        <end position="163"/>
    </location>
</feature>
<dbReference type="InterPro" id="IPR005163">
    <property type="entry name" value="Tri_helical_YiiM-like"/>
</dbReference>
<organism evidence="2 3">
    <name type="scientific">Photobacterium leiognathi subsp. mandapamensis</name>
    <name type="common">Photobacterium mandapamensis</name>
    <dbReference type="NCBI Taxonomy" id="48408"/>
    <lineage>
        <taxon>Bacteria</taxon>
        <taxon>Pseudomonadati</taxon>
        <taxon>Pseudomonadota</taxon>
        <taxon>Gammaproteobacteria</taxon>
        <taxon>Vibrionales</taxon>
        <taxon>Vibrionaceae</taxon>
        <taxon>Photobacterium</taxon>
    </lineage>
</organism>
<evidence type="ECO:0000259" key="1">
    <source>
        <dbReference type="PROSITE" id="PS51340"/>
    </source>
</evidence>
<dbReference type="Proteomes" id="UP000240530">
    <property type="component" value="Unassembled WGS sequence"/>
</dbReference>
<dbReference type="InterPro" id="IPR011037">
    <property type="entry name" value="Pyrv_Knase-like_insert_dom_sf"/>
</dbReference>
<evidence type="ECO:0000313" key="2">
    <source>
        <dbReference type="EMBL" id="PSV11813.1"/>
    </source>
</evidence>
<name>A0A2T3KWN6_PHOLD</name>
<proteinExistence type="predicted"/>
<reference evidence="2 3" key="1">
    <citation type="submission" date="2018-03" db="EMBL/GenBank/DDBJ databases">
        <title>Whole genome sequencing of Histamine producing bacteria.</title>
        <authorList>
            <person name="Butler K."/>
        </authorList>
    </citation>
    <scope>NUCLEOTIDE SEQUENCE [LARGE SCALE GENOMIC DNA]</scope>
    <source>
        <strain evidence="2 3">Res.4.1</strain>
    </source>
</reference>
<dbReference type="GO" id="GO:0030170">
    <property type="term" value="F:pyridoxal phosphate binding"/>
    <property type="evidence" value="ECO:0007669"/>
    <property type="project" value="InterPro"/>
</dbReference>
<dbReference type="EMBL" id="PYNS01000005">
    <property type="protein sequence ID" value="PSV11813.1"/>
    <property type="molecule type" value="Genomic_DNA"/>
</dbReference>
<dbReference type="Gene3D" id="2.40.33.20">
    <property type="entry name" value="PK beta-barrel domain-like"/>
    <property type="match status" value="1"/>
</dbReference>
<dbReference type="PROSITE" id="PS51340">
    <property type="entry name" value="MOSC"/>
    <property type="match status" value="1"/>
</dbReference>
<dbReference type="InterPro" id="IPR005302">
    <property type="entry name" value="MoCF_Sase_C"/>
</dbReference>